<evidence type="ECO:0000313" key="3">
    <source>
        <dbReference type="Proteomes" id="UP000193925"/>
    </source>
</evidence>
<dbReference type="Proteomes" id="UP000193925">
    <property type="component" value="Chromosome AFERRI"/>
</dbReference>
<accession>A0A060UU32</accession>
<organism evidence="1">
    <name type="scientific">Acidithiobacillus ferrivorans</name>
    <dbReference type="NCBI Taxonomy" id="160808"/>
    <lineage>
        <taxon>Bacteria</taxon>
        <taxon>Pseudomonadati</taxon>
        <taxon>Pseudomonadota</taxon>
        <taxon>Acidithiobacillia</taxon>
        <taxon>Acidithiobacillales</taxon>
        <taxon>Acidithiobacillaceae</taxon>
        <taxon>Acidithiobacillus</taxon>
    </lineage>
</organism>
<keyword evidence="3" id="KW-1185">Reference proteome</keyword>
<reference evidence="2 3" key="3">
    <citation type="submission" date="2017-03" db="EMBL/GenBank/DDBJ databases">
        <authorList>
            <person name="Regsiter A."/>
            <person name="William W."/>
        </authorList>
    </citation>
    <scope>NUCLEOTIDE SEQUENCE [LARGE SCALE GENOMIC DNA]</scope>
    <source>
        <strain evidence="2">PRJEB5721</strain>
    </source>
</reference>
<evidence type="ECO:0000313" key="2">
    <source>
        <dbReference type="EMBL" id="SMH64016.1"/>
    </source>
</evidence>
<gene>
    <name evidence="1" type="primary">arsD</name>
    <name evidence="2" type="ORF">AFERRI_10049</name>
    <name evidence="1" type="ORF">AFERRI_40006</name>
</gene>
<dbReference type="Pfam" id="PF06953">
    <property type="entry name" value="ArsD"/>
    <property type="match status" value="1"/>
</dbReference>
<protein>
    <submittedName>
        <fullName evidence="2">Arsenical resistance operon trans-acting repressor and As(III)/Sb(III) chaperone ArsD</fullName>
    </submittedName>
    <submittedName>
        <fullName evidence="1">Arsenical resistance operon trans-acting repressor arsD</fullName>
    </submittedName>
</protein>
<dbReference type="RefSeq" id="WP_035192335.1">
    <property type="nucleotide sequence ID" value="NZ_CCCS020000034.1"/>
</dbReference>
<dbReference type="Gene3D" id="3.40.30.10">
    <property type="entry name" value="Glutaredoxin"/>
    <property type="match status" value="1"/>
</dbReference>
<dbReference type="GO" id="GO:0003677">
    <property type="term" value="F:DNA binding"/>
    <property type="evidence" value="ECO:0007669"/>
    <property type="project" value="InterPro"/>
</dbReference>
<reference evidence="1" key="1">
    <citation type="submission" date="2014-03" db="EMBL/GenBank/DDBJ databases">
        <authorList>
            <person name="Genoscope - CEA"/>
        </authorList>
    </citation>
    <scope>NUCLEOTIDE SEQUENCE [LARGE SCALE GENOMIC DNA]</scope>
    <source>
        <strain evidence="1">CF27</strain>
    </source>
</reference>
<dbReference type="EMBL" id="CCCS020000034">
    <property type="protein sequence ID" value="CDQ10054.1"/>
    <property type="molecule type" value="Genomic_DNA"/>
</dbReference>
<sequence length="120" mass="12648">MTKIRVFDPAMCCSTGVCGPTIDPALVRFSADADWAKGQEIDLVRYNLSQEPMAFVNNPVVKQFLDRSGAEALPLILVAGEIALAGRYPTREELVRWAGLAAAPAMKSPSGGCCGGSGTC</sequence>
<dbReference type="InterPro" id="IPR010712">
    <property type="entry name" value="Arsenical-R_ArsD"/>
</dbReference>
<dbReference type="AlphaFoldDB" id="A0A060UU32"/>
<dbReference type="GO" id="GO:0045892">
    <property type="term" value="P:negative regulation of DNA-templated transcription"/>
    <property type="evidence" value="ECO:0007669"/>
    <property type="project" value="InterPro"/>
</dbReference>
<dbReference type="NCBIfam" id="NF033727">
    <property type="entry name" value="chaperon_ArsD"/>
    <property type="match status" value="1"/>
</dbReference>
<evidence type="ECO:0000313" key="1">
    <source>
        <dbReference type="EMBL" id="CDQ10054.1"/>
    </source>
</evidence>
<dbReference type="EMBL" id="LT841305">
    <property type="protein sequence ID" value="SMH64016.1"/>
    <property type="molecule type" value="Genomic_DNA"/>
</dbReference>
<dbReference type="GO" id="GO:0046685">
    <property type="term" value="P:response to arsenic-containing substance"/>
    <property type="evidence" value="ECO:0007669"/>
    <property type="project" value="InterPro"/>
</dbReference>
<name>A0A060UU32_9PROT</name>
<reference evidence="1" key="2">
    <citation type="submission" date="2014-07" db="EMBL/GenBank/DDBJ databases">
        <title>Initial genome analysis of the psychrotolerant acidophile Acidithiobacillus ferrivorans CF27: insights into iron and sulfur oxidation pathways and into biofilm formation.</title>
        <authorList>
            <person name="Talla E."/>
            <person name="Hedrich S."/>
            <person name="Mangenot S."/>
            <person name="Ji B."/>
            <person name="Johnson D.B."/>
            <person name="Barbe V."/>
            <person name="Bonnefoy V."/>
        </authorList>
    </citation>
    <scope>NUCLEOTIDE SEQUENCE [LARGE SCALE GENOMIC DNA]</scope>
    <source>
        <strain evidence="1">CF27</strain>
    </source>
</reference>
<proteinExistence type="predicted"/>